<dbReference type="GO" id="GO:0030246">
    <property type="term" value="F:carbohydrate binding"/>
    <property type="evidence" value="ECO:0007669"/>
    <property type="project" value="InterPro"/>
</dbReference>
<name>A0A0F6SFD7_9BACT</name>
<dbReference type="KEGG" id="samy:DB32_003913"/>
<evidence type="ECO:0000313" key="2">
    <source>
        <dbReference type="Proteomes" id="UP000034883"/>
    </source>
</evidence>
<evidence type="ECO:0000313" key="1">
    <source>
        <dbReference type="EMBL" id="AKF06764.1"/>
    </source>
</evidence>
<accession>A0A0F6SFD7</accession>
<organism evidence="1 2">
    <name type="scientific">Sandaracinus amylolyticus</name>
    <dbReference type="NCBI Taxonomy" id="927083"/>
    <lineage>
        <taxon>Bacteria</taxon>
        <taxon>Pseudomonadati</taxon>
        <taxon>Myxococcota</taxon>
        <taxon>Polyangia</taxon>
        <taxon>Polyangiales</taxon>
        <taxon>Sandaracinaceae</taxon>
        <taxon>Sandaracinus</taxon>
    </lineage>
</organism>
<evidence type="ECO:0008006" key="3">
    <source>
        <dbReference type="Google" id="ProtNLM"/>
    </source>
</evidence>
<reference evidence="1 2" key="1">
    <citation type="submission" date="2015-03" db="EMBL/GenBank/DDBJ databases">
        <title>Genome assembly of Sandaracinus amylolyticus DSM 53668.</title>
        <authorList>
            <person name="Sharma G."/>
            <person name="Subramanian S."/>
        </authorList>
    </citation>
    <scope>NUCLEOTIDE SEQUENCE [LARGE SCALE GENOMIC DNA]</scope>
    <source>
        <strain evidence="1 2">DSM 53668</strain>
    </source>
</reference>
<protein>
    <recommendedName>
        <fullName evidence="3">Carboxypeptidase regulatory-like domain-containing protein</fullName>
    </recommendedName>
</protein>
<dbReference type="SUPFAM" id="SSF49452">
    <property type="entry name" value="Starch-binding domain-like"/>
    <property type="match status" value="1"/>
</dbReference>
<gene>
    <name evidence="1" type="ORF">DB32_003913</name>
</gene>
<keyword evidence="2" id="KW-1185">Reference proteome</keyword>
<sequence>MDPESVPPATRSAGGEAAARRALVVVPYGAPDARRGDAVVHLFVEGAPTAGDACAAPACVALRSGADGALVAELAAGARLAYRVMPDASFVRTIASGAVVEPGAGPLRLHTVPRVVLAAMFRDAGVTAQDGRGHVAGVVRGADGAPLAGVVPRIVDDAGREITAGSLLVSPSDVPGALTSGGTETSSSGRFAIVNLPPSGSLRVEVWRASERIASERIPVEADALSIVSLRASEAAR</sequence>
<dbReference type="EMBL" id="CP011125">
    <property type="protein sequence ID" value="AKF06764.1"/>
    <property type="molecule type" value="Genomic_DNA"/>
</dbReference>
<dbReference type="STRING" id="927083.DB32_003913"/>
<proteinExistence type="predicted"/>
<dbReference type="Proteomes" id="UP000034883">
    <property type="component" value="Chromosome"/>
</dbReference>
<dbReference type="AlphaFoldDB" id="A0A0F6SFD7"/>
<dbReference type="InterPro" id="IPR013784">
    <property type="entry name" value="Carb-bd-like_fold"/>
</dbReference>